<organism evidence="5 6">
    <name type="scientific">Syntrophomonas zehnderi OL-4</name>
    <dbReference type="NCBI Taxonomy" id="690567"/>
    <lineage>
        <taxon>Bacteria</taxon>
        <taxon>Bacillati</taxon>
        <taxon>Bacillota</taxon>
        <taxon>Clostridia</taxon>
        <taxon>Eubacteriales</taxon>
        <taxon>Syntrophomonadaceae</taxon>
        <taxon>Syntrophomonas</taxon>
    </lineage>
</organism>
<dbReference type="PANTHER" id="PTHR43537:SF45">
    <property type="entry name" value="GNTR FAMILY REGULATORY PROTEIN"/>
    <property type="match status" value="1"/>
</dbReference>
<evidence type="ECO:0000259" key="4">
    <source>
        <dbReference type="PROSITE" id="PS50949"/>
    </source>
</evidence>
<dbReference type="SMART" id="SM00345">
    <property type="entry name" value="HTH_GNTR"/>
    <property type="match status" value="1"/>
</dbReference>
<dbReference type="RefSeq" id="WP_046498658.1">
    <property type="nucleotide sequence ID" value="NZ_CGIH01000034.1"/>
</dbReference>
<evidence type="ECO:0000256" key="3">
    <source>
        <dbReference type="ARBA" id="ARBA00023163"/>
    </source>
</evidence>
<evidence type="ECO:0000256" key="2">
    <source>
        <dbReference type="ARBA" id="ARBA00023125"/>
    </source>
</evidence>
<dbReference type="OrthoDB" id="389878at2"/>
<dbReference type="GO" id="GO:0003700">
    <property type="term" value="F:DNA-binding transcription factor activity"/>
    <property type="evidence" value="ECO:0007669"/>
    <property type="project" value="InterPro"/>
</dbReference>
<dbReference type="InterPro" id="IPR008920">
    <property type="entry name" value="TF_FadR/GntR_C"/>
</dbReference>
<dbReference type="EMBL" id="CGIH01000034">
    <property type="protein sequence ID" value="CFX88893.1"/>
    <property type="molecule type" value="Genomic_DNA"/>
</dbReference>
<dbReference type="InterPro" id="IPR000524">
    <property type="entry name" value="Tscrpt_reg_HTH_GntR"/>
</dbReference>
<dbReference type="SUPFAM" id="SSF48008">
    <property type="entry name" value="GntR ligand-binding domain-like"/>
    <property type="match status" value="1"/>
</dbReference>
<dbReference type="SMART" id="SM00895">
    <property type="entry name" value="FCD"/>
    <property type="match status" value="1"/>
</dbReference>
<proteinExistence type="predicted"/>
<dbReference type="STRING" id="690567.2123"/>
<keyword evidence="1" id="KW-0805">Transcription regulation</keyword>
<dbReference type="InterPro" id="IPR036388">
    <property type="entry name" value="WH-like_DNA-bd_sf"/>
</dbReference>
<dbReference type="PROSITE" id="PS50949">
    <property type="entry name" value="HTH_GNTR"/>
    <property type="match status" value="1"/>
</dbReference>
<dbReference type="PANTHER" id="PTHR43537">
    <property type="entry name" value="TRANSCRIPTIONAL REGULATOR, GNTR FAMILY"/>
    <property type="match status" value="1"/>
</dbReference>
<evidence type="ECO:0000313" key="6">
    <source>
        <dbReference type="Proteomes" id="UP000045545"/>
    </source>
</evidence>
<reference evidence="5 6" key="1">
    <citation type="submission" date="2015-03" db="EMBL/GenBank/DDBJ databases">
        <authorList>
            <person name="Murphy D."/>
        </authorList>
    </citation>
    <scope>NUCLEOTIDE SEQUENCE [LARGE SCALE GENOMIC DNA]</scope>
    <source>
        <strain evidence="5 6">OL-4</strain>
    </source>
</reference>
<dbReference type="SUPFAM" id="SSF46785">
    <property type="entry name" value="Winged helix' DNA-binding domain"/>
    <property type="match status" value="1"/>
</dbReference>
<dbReference type="Pfam" id="PF00392">
    <property type="entry name" value="GntR"/>
    <property type="match status" value="1"/>
</dbReference>
<evidence type="ECO:0000313" key="5">
    <source>
        <dbReference type="EMBL" id="CFX88893.1"/>
    </source>
</evidence>
<keyword evidence="3" id="KW-0804">Transcription</keyword>
<keyword evidence="6" id="KW-1185">Reference proteome</keyword>
<dbReference type="Pfam" id="PF07729">
    <property type="entry name" value="FCD"/>
    <property type="match status" value="1"/>
</dbReference>
<gene>
    <name evidence="5" type="ORF">2123</name>
</gene>
<evidence type="ECO:0000256" key="1">
    <source>
        <dbReference type="ARBA" id="ARBA00023015"/>
    </source>
</evidence>
<dbReference type="Proteomes" id="UP000045545">
    <property type="component" value="Unassembled WGS sequence"/>
</dbReference>
<dbReference type="InterPro" id="IPR036390">
    <property type="entry name" value="WH_DNA-bd_sf"/>
</dbReference>
<protein>
    <submittedName>
        <fullName evidence="5">Transcription regulator HTH, GntR</fullName>
    </submittedName>
</protein>
<sequence length="212" mass="24393">MENTPSTSDIYETLKKRIICLEYAPGQVLNEKDIANEFNLSRTPVRRVFEQLKIRKLLNIIPRFGAQVAPIDFLYIKSVLDVSRELEGFAAGLAAERISEAKIEELEAIVNRIGKYDIVKDYKQIIIEDQRFHAIVYESSGNPCLIEILDDLHMHTERMWLYVQPDINDINLFMGTLPNIINALKARDAGKASEYAKLHTDQFVEQIKQELL</sequence>
<dbReference type="AlphaFoldDB" id="A0A0E4C994"/>
<name>A0A0E4C994_9FIRM</name>
<keyword evidence="2" id="KW-0238">DNA-binding</keyword>
<accession>A0A0E4C994</accession>
<dbReference type="InterPro" id="IPR011711">
    <property type="entry name" value="GntR_C"/>
</dbReference>
<dbReference type="Gene3D" id="1.10.10.10">
    <property type="entry name" value="Winged helix-like DNA-binding domain superfamily/Winged helix DNA-binding domain"/>
    <property type="match status" value="1"/>
</dbReference>
<dbReference type="GO" id="GO:0003677">
    <property type="term" value="F:DNA binding"/>
    <property type="evidence" value="ECO:0007669"/>
    <property type="project" value="UniProtKB-KW"/>
</dbReference>
<dbReference type="Gene3D" id="1.20.120.530">
    <property type="entry name" value="GntR ligand-binding domain-like"/>
    <property type="match status" value="1"/>
</dbReference>
<feature type="domain" description="HTH gntR-type" evidence="4">
    <location>
        <begin position="4"/>
        <end position="71"/>
    </location>
</feature>